<protein>
    <recommendedName>
        <fullName evidence="4">N-acetyltransferase domain-containing protein</fullName>
    </recommendedName>
</protein>
<proteinExistence type="predicted"/>
<dbReference type="EMBL" id="JAGTJR010000018">
    <property type="protein sequence ID" value="KAH7045954.1"/>
    <property type="molecule type" value="Genomic_DNA"/>
</dbReference>
<evidence type="ECO:0000313" key="3">
    <source>
        <dbReference type="Proteomes" id="UP000774617"/>
    </source>
</evidence>
<feature type="compositionally biased region" description="Pro residues" evidence="1">
    <location>
        <begin position="89"/>
        <end position="98"/>
    </location>
</feature>
<evidence type="ECO:0008006" key="4">
    <source>
        <dbReference type="Google" id="ProtNLM"/>
    </source>
</evidence>
<dbReference type="Gene3D" id="3.40.630.30">
    <property type="match status" value="1"/>
</dbReference>
<reference evidence="2 3" key="1">
    <citation type="journal article" date="2021" name="Nat. Commun.">
        <title>Genetic determinants of endophytism in the Arabidopsis root mycobiome.</title>
        <authorList>
            <person name="Mesny F."/>
            <person name="Miyauchi S."/>
            <person name="Thiergart T."/>
            <person name="Pickel B."/>
            <person name="Atanasova L."/>
            <person name="Karlsson M."/>
            <person name="Huettel B."/>
            <person name="Barry K.W."/>
            <person name="Haridas S."/>
            <person name="Chen C."/>
            <person name="Bauer D."/>
            <person name="Andreopoulos W."/>
            <person name="Pangilinan J."/>
            <person name="LaButti K."/>
            <person name="Riley R."/>
            <person name="Lipzen A."/>
            <person name="Clum A."/>
            <person name="Drula E."/>
            <person name="Henrissat B."/>
            <person name="Kohler A."/>
            <person name="Grigoriev I.V."/>
            <person name="Martin F.M."/>
            <person name="Hacquard S."/>
        </authorList>
    </citation>
    <scope>NUCLEOTIDE SEQUENCE [LARGE SCALE GENOMIC DNA]</scope>
    <source>
        <strain evidence="2 3">MPI-SDFR-AT-0080</strain>
    </source>
</reference>
<accession>A0ABQ8G649</accession>
<gene>
    <name evidence="2" type="ORF">B0J12DRAFT_146438</name>
</gene>
<evidence type="ECO:0000313" key="2">
    <source>
        <dbReference type="EMBL" id="KAH7045954.1"/>
    </source>
</evidence>
<dbReference type="InterPro" id="IPR052523">
    <property type="entry name" value="Trichothecene_AcTrans"/>
</dbReference>
<comment type="caution">
    <text evidence="2">The sequence shown here is derived from an EMBL/GenBank/DDBJ whole genome shotgun (WGS) entry which is preliminary data.</text>
</comment>
<feature type="region of interest" description="Disordered" evidence="1">
    <location>
        <begin position="88"/>
        <end position="110"/>
    </location>
</feature>
<evidence type="ECO:0000256" key="1">
    <source>
        <dbReference type="SAM" id="MobiDB-lite"/>
    </source>
</evidence>
<dbReference type="PANTHER" id="PTHR42791:SF1">
    <property type="entry name" value="N-ACETYLTRANSFERASE DOMAIN-CONTAINING PROTEIN"/>
    <property type="match status" value="1"/>
</dbReference>
<dbReference type="Proteomes" id="UP000774617">
    <property type="component" value="Unassembled WGS sequence"/>
</dbReference>
<sequence length="232" mass="24896">MAPDPIPIRPATPTRTTAAIASAFTTTPISLALYAERHDLAPPYPTALPSSALTPYFLPQIADAVHSGAELVEAGDYSAVAAWGIPTPCLSPPPPPPQGQEEQQSPPPRQLPLLNEYLTQVSAAKRRHLPDPQCHPPHYDLKFLARNPSVPRVAGAVSAVVRPYLVRARGEGRSVWLEATSPAAVGVYEHWGFRVVEEMVIGRGKVGADGWPVREGGEGQGQGLRVWGMVFV</sequence>
<keyword evidence="3" id="KW-1185">Reference proteome</keyword>
<organism evidence="2 3">
    <name type="scientific">Macrophomina phaseolina</name>
    <dbReference type="NCBI Taxonomy" id="35725"/>
    <lineage>
        <taxon>Eukaryota</taxon>
        <taxon>Fungi</taxon>
        <taxon>Dikarya</taxon>
        <taxon>Ascomycota</taxon>
        <taxon>Pezizomycotina</taxon>
        <taxon>Dothideomycetes</taxon>
        <taxon>Dothideomycetes incertae sedis</taxon>
        <taxon>Botryosphaeriales</taxon>
        <taxon>Botryosphaeriaceae</taxon>
        <taxon>Macrophomina</taxon>
    </lineage>
</organism>
<name>A0ABQ8G649_9PEZI</name>
<dbReference type="PANTHER" id="PTHR42791">
    <property type="entry name" value="GNAT FAMILY ACETYLTRANSFERASE"/>
    <property type="match status" value="1"/>
</dbReference>